<keyword evidence="4" id="KW-1185">Reference proteome</keyword>
<reference evidence="3" key="1">
    <citation type="submission" date="2022-06" db="EMBL/GenBank/DDBJ databases">
        <title>Ornithinimicrobium HY1793.</title>
        <authorList>
            <person name="Huang Y."/>
        </authorList>
    </citation>
    <scope>NUCLEOTIDE SEQUENCE</scope>
    <source>
        <strain evidence="3">HY1793</strain>
    </source>
</reference>
<dbReference type="PANTHER" id="PTHR34293:SF1">
    <property type="entry name" value="HTH-TYPE TRANSCRIPTIONAL REGULATOR TRMBL2"/>
    <property type="match status" value="1"/>
</dbReference>
<dbReference type="Pfam" id="PF01978">
    <property type="entry name" value="TrmB"/>
    <property type="match status" value="1"/>
</dbReference>
<dbReference type="InterPro" id="IPR055859">
    <property type="entry name" value="DUF7436"/>
</dbReference>
<name>A0ABY4YR91_9MICO</name>
<feature type="domain" description="DUF7436" evidence="2">
    <location>
        <begin position="197"/>
        <end position="259"/>
    </location>
</feature>
<evidence type="ECO:0000313" key="3">
    <source>
        <dbReference type="EMBL" id="USQ79267.1"/>
    </source>
</evidence>
<proteinExistence type="predicted"/>
<dbReference type="InterPro" id="IPR036390">
    <property type="entry name" value="WH_DNA-bd_sf"/>
</dbReference>
<accession>A0ABY4YR91</accession>
<organism evidence="3 4">
    <name type="scientific">Ornithinimicrobium faecis</name>
    <dbReference type="NCBI Taxonomy" id="2934158"/>
    <lineage>
        <taxon>Bacteria</taxon>
        <taxon>Bacillati</taxon>
        <taxon>Actinomycetota</taxon>
        <taxon>Actinomycetes</taxon>
        <taxon>Micrococcales</taxon>
        <taxon>Ornithinimicrobiaceae</taxon>
        <taxon>Ornithinimicrobium</taxon>
    </lineage>
</organism>
<dbReference type="PANTHER" id="PTHR34293">
    <property type="entry name" value="HTH-TYPE TRANSCRIPTIONAL REGULATOR TRMBL2"/>
    <property type="match status" value="1"/>
</dbReference>
<evidence type="ECO:0000259" key="1">
    <source>
        <dbReference type="Pfam" id="PF01978"/>
    </source>
</evidence>
<protein>
    <recommendedName>
        <fullName evidence="5">TrmB family transcriptional regulator</fullName>
    </recommendedName>
</protein>
<evidence type="ECO:0008006" key="5">
    <source>
        <dbReference type="Google" id="ProtNLM"/>
    </source>
</evidence>
<evidence type="ECO:0000313" key="4">
    <source>
        <dbReference type="Proteomes" id="UP001056455"/>
    </source>
</evidence>
<dbReference type="Pfam" id="PF24217">
    <property type="entry name" value="DUF7436"/>
    <property type="match status" value="1"/>
</dbReference>
<dbReference type="InterPro" id="IPR002831">
    <property type="entry name" value="Tscrpt_reg_TrmB_N"/>
</dbReference>
<dbReference type="RefSeq" id="WP_252592217.1">
    <property type="nucleotide sequence ID" value="NZ_CP099489.1"/>
</dbReference>
<evidence type="ECO:0000259" key="2">
    <source>
        <dbReference type="Pfam" id="PF24217"/>
    </source>
</evidence>
<gene>
    <name evidence="3" type="ORF">NF556_16895</name>
</gene>
<dbReference type="SUPFAM" id="SSF46785">
    <property type="entry name" value="Winged helix' DNA-binding domain"/>
    <property type="match status" value="1"/>
</dbReference>
<dbReference type="EMBL" id="CP099489">
    <property type="protein sequence ID" value="USQ79267.1"/>
    <property type="molecule type" value="Genomic_DNA"/>
</dbReference>
<dbReference type="Gene3D" id="1.10.10.10">
    <property type="entry name" value="Winged helix-like DNA-binding domain superfamily/Winged helix DNA-binding domain"/>
    <property type="match status" value="1"/>
</dbReference>
<dbReference type="InterPro" id="IPR051797">
    <property type="entry name" value="TrmB-like"/>
</dbReference>
<dbReference type="Proteomes" id="UP001056455">
    <property type="component" value="Chromosome"/>
</dbReference>
<feature type="domain" description="Transcription regulator TrmB N-terminal" evidence="1">
    <location>
        <begin position="11"/>
        <end position="76"/>
    </location>
</feature>
<dbReference type="InterPro" id="IPR036388">
    <property type="entry name" value="WH-like_DNA-bd_sf"/>
</dbReference>
<sequence>MEDSSVAELVQLGLTRYEAQSYLALIGRDDGTPAEIARIGNIPRPRAYDVLASLAERGFVAPVSGSPGLRYRAKPPDQVFDSLLAVRRHDLETLASRSRELAVELQARFVDGQGRAEPLDYVEVLRDPAHTVQRIERLWQGAQEEILAMVRPPYLAAPPSDEATLPSRAGIRAIYARPLLDDPDLVRLLEAYERLGEDLRICDDVPLKMTVVDRQSVAFNMPDPVENGSSVTTIVVHHRDLAATLSIAFETLWGQASTLADSVPEPAADTDA</sequence>